<dbReference type="Proteomes" id="UP000189670">
    <property type="component" value="Unassembled WGS sequence"/>
</dbReference>
<protein>
    <submittedName>
        <fullName evidence="3">FecR protein</fullName>
    </submittedName>
</protein>
<evidence type="ECO:0000313" key="4">
    <source>
        <dbReference type="Proteomes" id="UP000189670"/>
    </source>
</evidence>
<proteinExistence type="predicted"/>
<evidence type="ECO:0000313" key="3">
    <source>
        <dbReference type="EMBL" id="ETR72482.1"/>
    </source>
</evidence>
<gene>
    <name evidence="3" type="ORF">OMM_01686</name>
</gene>
<accession>A0A1V1PC46</accession>
<reference evidence="4" key="1">
    <citation type="submission" date="2012-11" db="EMBL/GenBank/DDBJ databases">
        <authorList>
            <person name="Lucero-Rivera Y.E."/>
            <person name="Tovar-Ramirez D."/>
        </authorList>
    </citation>
    <scope>NUCLEOTIDE SEQUENCE [LARGE SCALE GENOMIC DNA]</scope>
    <source>
        <strain evidence="4">Araruama</strain>
    </source>
</reference>
<dbReference type="PANTHER" id="PTHR38731:SF1">
    <property type="entry name" value="FECR PROTEIN DOMAIN-CONTAINING PROTEIN"/>
    <property type="match status" value="1"/>
</dbReference>
<feature type="transmembrane region" description="Helical" evidence="1">
    <location>
        <begin position="6"/>
        <end position="23"/>
    </location>
</feature>
<evidence type="ECO:0000256" key="1">
    <source>
        <dbReference type="SAM" id="Phobius"/>
    </source>
</evidence>
<name>A0A1V1PC46_9BACT</name>
<organism evidence="3 4">
    <name type="scientific">Candidatus Magnetoglobus multicellularis str. Araruama</name>
    <dbReference type="NCBI Taxonomy" id="890399"/>
    <lineage>
        <taxon>Bacteria</taxon>
        <taxon>Pseudomonadati</taxon>
        <taxon>Thermodesulfobacteriota</taxon>
        <taxon>Desulfobacteria</taxon>
        <taxon>Desulfobacterales</taxon>
        <taxon>Desulfobacteraceae</taxon>
        <taxon>Candidatus Magnetoglobus</taxon>
    </lineage>
</organism>
<comment type="caution">
    <text evidence="3">The sequence shown here is derived from an EMBL/GenBank/DDBJ whole genome shotgun (WGS) entry which is preliminary data.</text>
</comment>
<dbReference type="PANTHER" id="PTHR38731">
    <property type="entry name" value="LIPL45-RELATED LIPOPROTEIN-RELATED"/>
    <property type="match status" value="1"/>
</dbReference>
<sequence length="317" mass="35433">MRIRQLLNWIVISYIMSAFIAIADQSIDAIQLYDTEYQPGIGLPVGEITLVNGQVVIVHLKEELGYSGISGMNVYRGDLILTAQSANVVILLKDGSQIAQGAGTRIQLNQVVHNPRKRTRSIFLKMSSGKARFSVNKLKSYQNRQFRIKTMSALIGVRGSDFVVQVAPDQTQVAAFEDTELSLVGLELPEMPPVILRAFEQSSIGLGESPTSPIPLSIEEMDGLKYEFQLNKQAMTQKQAKEQEASTEKKQIIRISDTDKKTSTRQLSVDAESLQAPLMEFGNEIKRFENERLEANTYISQQKHEIATELPDFPVFP</sequence>
<dbReference type="AlphaFoldDB" id="A0A1V1PC46"/>
<dbReference type="InterPro" id="IPR006860">
    <property type="entry name" value="FecR"/>
</dbReference>
<feature type="domain" description="FecR protein" evidence="2">
    <location>
        <begin position="79"/>
        <end position="177"/>
    </location>
</feature>
<dbReference type="EMBL" id="ATBP01000143">
    <property type="protein sequence ID" value="ETR72482.1"/>
    <property type="molecule type" value="Genomic_DNA"/>
</dbReference>
<dbReference type="Gene3D" id="2.60.120.1440">
    <property type="match status" value="1"/>
</dbReference>
<keyword evidence="1" id="KW-0812">Transmembrane</keyword>
<evidence type="ECO:0000259" key="2">
    <source>
        <dbReference type="Pfam" id="PF04773"/>
    </source>
</evidence>
<keyword evidence="1" id="KW-0472">Membrane</keyword>
<keyword evidence="1" id="KW-1133">Transmembrane helix</keyword>
<dbReference type="Pfam" id="PF04773">
    <property type="entry name" value="FecR"/>
    <property type="match status" value="1"/>
</dbReference>